<evidence type="ECO:0000313" key="10">
    <source>
        <dbReference type="EMBL" id="MCS0634369.1"/>
    </source>
</evidence>
<name>A0ABT2CCK9_9ACTN</name>
<dbReference type="RefSeq" id="WP_258784882.1">
    <property type="nucleotide sequence ID" value="NZ_JANUGQ010000001.1"/>
</dbReference>
<keyword evidence="6" id="KW-0238">DNA-binding</keyword>
<evidence type="ECO:0000256" key="9">
    <source>
        <dbReference type="SAM" id="MobiDB-lite"/>
    </source>
</evidence>
<dbReference type="InterPro" id="IPR003738">
    <property type="entry name" value="SRAP"/>
</dbReference>
<gene>
    <name evidence="10" type="ORF">NX801_01535</name>
</gene>
<dbReference type="EC" id="3.4.-.-" evidence="8"/>
<dbReference type="SUPFAM" id="SSF143081">
    <property type="entry name" value="BB1717-like"/>
    <property type="match status" value="1"/>
</dbReference>
<comment type="similarity">
    <text evidence="1 8">Belongs to the SOS response-associated peptidase family.</text>
</comment>
<dbReference type="Gene3D" id="3.90.1680.10">
    <property type="entry name" value="SOS response associated peptidase-like"/>
    <property type="match status" value="1"/>
</dbReference>
<dbReference type="PANTHER" id="PTHR13604">
    <property type="entry name" value="DC12-RELATED"/>
    <property type="match status" value="1"/>
</dbReference>
<accession>A0ABT2CCK9</accession>
<dbReference type="Pfam" id="PF02586">
    <property type="entry name" value="SRAP"/>
    <property type="match status" value="1"/>
</dbReference>
<evidence type="ECO:0000256" key="3">
    <source>
        <dbReference type="ARBA" id="ARBA00022763"/>
    </source>
</evidence>
<dbReference type="Proteomes" id="UP001431313">
    <property type="component" value="Unassembled WGS sequence"/>
</dbReference>
<evidence type="ECO:0000256" key="5">
    <source>
        <dbReference type="ARBA" id="ARBA00023124"/>
    </source>
</evidence>
<feature type="region of interest" description="Disordered" evidence="9">
    <location>
        <begin position="46"/>
        <end position="93"/>
    </location>
</feature>
<evidence type="ECO:0000256" key="7">
    <source>
        <dbReference type="ARBA" id="ARBA00023239"/>
    </source>
</evidence>
<keyword evidence="11" id="KW-1185">Reference proteome</keyword>
<keyword evidence="2 8" id="KW-0645">Protease</keyword>
<organism evidence="10 11">
    <name type="scientific">Streptomyces pyxinae</name>
    <dbReference type="NCBI Taxonomy" id="2970734"/>
    <lineage>
        <taxon>Bacteria</taxon>
        <taxon>Bacillati</taxon>
        <taxon>Actinomycetota</taxon>
        <taxon>Actinomycetes</taxon>
        <taxon>Kitasatosporales</taxon>
        <taxon>Streptomycetaceae</taxon>
        <taxon>Streptomyces</taxon>
    </lineage>
</organism>
<sequence length="304" mass="33795">MCGRYAASRGPEDLTGLFGIEKWEPAKTLAPDWNVAPTKEVYAVLERPLKAPRAPGTPRRTAPGAPETSETSPEAAEGPPKEKDADPRRPVRQLRPLKWGLVPSWAKNPEGAARMINARAETVHEKPSYRQAFTARRCLLPADGYYEWVTGGDERKLEEQGKRKRSRKQPYFVTPADGSVFAMAGLYEFWRDRTLPDDHPDAWWVTCTVITTAAETAPLAAAPAEGPRSLADIHPRMPLMLTPDRWDAWLDPTRTEPGELRELLAPPPEGLMRAYPVTSAVSNVRNNGPELLTELEAPEEGTLF</sequence>
<protein>
    <recommendedName>
        <fullName evidence="8">Abasic site processing protein</fullName>
        <ecNumber evidence="8">3.4.-.-</ecNumber>
    </recommendedName>
</protein>
<keyword evidence="5" id="KW-0190">Covalent protein-DNA linkage</keyword>
<evidence type="ECO:0000313" key="11">
    <source>
        <dbReference type="Proteomes" id="UP001431313"/>
    </source>
</evidence>
<proteinExistence type="inferred from homology"/>
<reference evidence="10" key="1">
    <citation type="submission" date="2022-08" db="EMBL/GenBank/DDBJ databases">
        <authorList>
            <person name="Somphong A."/>
            <person name="Phongsopitanun W."/>
        </authorList>
    </citation>
    <scope>NUCLEOTIDE SEQUENCE</scope>
    <source>
        <strain evidence="10">LP05-1</strain>
    </source>
</reference>
<feature type="compositionally biased region" description="Low complexity" evidence="9">
    <location>
        <begin position="51"/>
        <end position="66"/>
    </location>
</feature>
<evidence type="ECO:0000256" key="8">
    <source>
        <dbReference type="RuleBase" id="RU364100"/>
    </source>
</evidence>
<feature type="compositionally biased region" description="Basic and acidic residues" evidence="9">
    <location>
        <begin position="79"/>
        <end position="89"/>
    </location>
</feature>
<keyword evidence="4 8" id="KW-0378">Hydrolase</keyword>
<evidence type="ECO:0000256" key="6">
    <source>
        <dbReference type="ARBA" id="ARBA00023125"/>
    </source>
</evidence>
<dbReference type="InterPro" id="IPR036590">
    <property type="entry name" value="SRAP-like"/>
</dbReference>
<evidence type="ECO:0000256" key="2">
    <source>
        <dbReference type="ARBA" id="ARBA00022670"/>
    </source>
</evidence>
<evidence type="ECO:0000256" key="1">
    <source>
        <dbReference type="ARBA" id="ARBA00008136"/>
    </source>
</evidence>
<dbReference type="EMBL" id="JANUGQ010000001">
    <property type="protein sequence ID" value="MCS0634369.1"/>
    <property type="molecule type" value="Genomic_DNA"/>
</dbReference>
<dbReference type="PANTHER" id="PTHR13604:SF0">
    <property type="entry name" value="ABASIC SITE PROCESSING PROTEIN HMCES"/>
    <property type="match status" value="1"/>
</dbReference>
<evidence type="ECO:0000256" key="4">
    <source>
        <dbReference type="ARBA" id="ARBA00022801"/>
    </source>
</evidence>
<keyword evidence="7" id="KW-0456">Lyase</keyword>
<keyword evidence="3" id="KW-0227">DNA damage</keyword>
<comment type="caution">
    <text evidence="10">The sequence shown here is derived from an EMBL/GenBank/DDBJ whole genome shotgun (WGS) entry which is preliminary data.</text>
</comment>